<proteinExistence type="predicted"/>
<reference evidence="3" key="1">
    <citation type="journal article" date="2019" name="Int. J. Syst. Evol. Microbiol.">
        <title>The Global Catalogue of Microorganisms (GCM) 10K type strain sequencing project: providing services to taxonomists for standard genome sequencing and annotation.</title>
        <authorList>
            <consortium name="The Broad Institute Genomics Platform"/>
            <consortium name="The Broad Institute Genome Sequencing Center for Infectious Disease"/>
            <person name="Wu L."/>
            <person name="Ma J."/>
        </authorList>
    </citation>
    <scope>NUCLEOTIDE SEQUENCE [LARGE SCALE GENOMIC DNA]</scope>
    <source>
        <strain evidence="3">CGMCC 1.16444</strain>
    </source>
</reference>
<gene>
    <name evidence="2" type="ORF">ACFPFW_07085</name>
</gene>
<dbReference type="Pfam" id="PF07411">
    <property type="entry name" value="DUF1508"/>
    <property type="match status" value="1"/>
</dbReference>
<dbReference type="Gene3D" id="3.30.160.160">
    <property type="entry name" value="YegP-like"/>
    <property type="match status" value="1"/>
</dbReference>
<organism evidence="2 3">
    <name type="scientific">Flaviflagellibacter deserti</name>
    <dbReference type="NCBI Taxonomy" id="2267266"/>
    <lineage>
        <taxon>Bacteria</taxon>
        <taxon>Pseudomonadati</taxon>
        <taxon>Pseudomonadota</taxon>
        <taxon>Alphaproteobacteria</taxon>
        <taxon>Hyphomicrobiales</taxon>
        <taxon>Flaviflagellibacter</taxon>
    </lineage>
</organism>
<sequence length="103" mass="11012">MSKYVVKKNTKGEWRWTFVARNGEKIAMASEGYKSKASCEKSIALLQASASAPIEYDEPKAKAPAAKAKPTAKAKDSAKKVVKAMKSAAEALKPAKKPAKSKA</sequence>
<dbReference type="InterPro" id="IPR010879">
    <property type="entry name" value="DUF1508"/>
</dbReference>
<protein>
    <submittedName>
        <fullName evidence="2">YegP family protein</fullName>
    </submittedName>
</protein>
<evidence type="ECO:0000313" key="2">
    <source>
        <dbReference type="EMBL" id="MFC5067779.1"/>
    </source>
</evidence>
<dbReference type="EMBL" id="JBHSJF010000006">
    <property type="protein sequence ID" value="MFC5067779.1"/>
    <property type="molecule type" value="Genomic_DNA"/>
</dbReference>
<comment type="caution">
    <text evidence="2">The sequence shown here is derived from an EMBL/GenBank/DDBJ whole genome shotgun (WGS) entry which is preliminary data.</text>
</comment>
<evidence type="ECO:0000313" key="3">
    <source>
        <dbReference type="Proteomes" id="UP001595796"/>
    </source>
</evidence>
<dbReference type="InterPro" id="IPR036913">
    <property type="entry name" value="YegP-like_sf"/>
</dbReference>
<evidence type="ECO:0000259" key="1">
    <source>
        <dbReference type="Pfam" id="PF07411"/>
    </source>
</evidence>
<dbReference type="Proteomes" id="UP001595796">
    <property type="component" value="Unassembled WGS sequence"/>
</dbReference>
<keyword evidence="3" id="KW-1185">Reference proteome</keyword>
<dbReference type="RefSeq" id="WP_114956639.1">
    <property type="nucleotide sequence ID" value="NZ_JBHSJF010000006.1"/>
</dbReference>
<dbReference type="SUPFAM" id="SSF160113">
    <property type="entry name" value="YegP-like"/>
    <property type="match status" value="1"/>
</dbReference>
<name>A0ABV9Z008_9HYPH</name>
<feature type="domain" description="DUF1508" evidence="1">
    <location>
        <begin position="10"/>
        <end position="53"/>
    </location>
</feature>
<accession>A0ABV9Z008</accession>